<protein>
    <submittedName>
        <fullName evidence="2">Uncharacterized protein</fullName>
    </submittedName>
</protein>
<evidence type="ECO:0000313" key="3">
    <source>
        <dbReference type="Proteomes" id="UP001066276"/>
    </source>
</evidence>
<dbReference type="CDD" id="cd00303">
    <property type="entry name" value="retropepsin_like"/>
    <property type="match status" value="1"/>
</dbReference>
<evidence type="ECO:0000256" key="1">
    <source>
        <dbReference type="SAM" id="MobiDB-lite"/>
    </source>
</evidence>
<dbReference type="AlphaFoldDB" id="A0AAV7P285"/>
<name>A0AAV7P285_PLEWA</name>
<dbReference type="PANTHER" id="PTHR46888:SF1">
    <property type="entry name" value="RIBONUCLEASE H"/>
    <property type="match status" value="1"/>
</dbReference>
<feature type="region of interest" description="Disordered" evidence="1">
    <location>
        <begin position="185"/>
        <end position="306"/>
    </location>
</feature>
<dbReference type="Proteomes" id="UP001066276">
    <property type="component" value="Chromosome 8"/>
</dbReference>
<feature type="region of interest" description="Disordered" evidence="1">
    <location>
        <begin position="141"/>
        <end position="165"/>
    </location>
</feature>
<feature type="compositionally biased region" description="Basic and acidic residues" evidence="1">
    <location>
        <begin position="214"/>
        <end position="227"/>
    </location>
</feature>
<feature type="compositionally biased region" description="Basic residues" evidence="1">
    <location>
        <begin position="283"/>
        <end position="297"/>
    </location>
</feature>
<dbReference type="InterPro" id="IPR021109">
    <property type="entry name" value="Peptidase_aspartic_dom_sf"/>
</dbReference>
<gene>
    <name evidence="2" type="ORF">NDU88_009511</name>
</gene>
<comment type="caution">
    <text evidence="2">The sequence shown here is derived from an EMBL/GenBank/DDBJ whole genome shotgun (WGS) entry which is preliminary data.</text>
</comment>
<accession>A0AAV7P285</accession>
<evidence type="ECO:0000313" key="2">
    <source>
        <dbReference type="EMBL" id="KAJ1121402.1"/>
    </source>
</evidence>
<feature type="compositionally biased region" description="Basic residues" evidence="1">
    <location>
        <begin position="141"/>
        <end position="153"/>
    </location>
</feature>
<reference evidence="2" key="1">
    <citation type="journal article" date="2022" name="bioRxiv">
        <title>Sequencing and chromosome-scale assembly of the giantPleurodeles waltlgenome.</title>
        <authorList>
            <person name="Brown T."/>
            <person name="Elewa A."/>
            <person name="Iarovenko S."/>
            <person name="Subramanian E."/>
            <person name="Araus A.J."/>
            <person name="Petzold A."/>
            <person name="Susuki M."/>
            <person name="Suzuki K.-i.T."/>
            <person name="Hayashi T."/>
            <person name="Toyoda A."/>
            <person name="Oliveira C."/>
            <person name="Osipova E."/>
            <person name="Leigh N.D."/>
            <person name="Simon A."/>
            <person name="Yun M.H."/>
        </authorList>
    </citation>
    <scope>NUCLEOTIDE SEQUENCE</scope>
    <source>
        <strain evidence="2">20211129_DDA</strain>
        <tissue evidence="2">Liver</tissue>
    </source>
</reference>
<sequence length="306" mass="34172">MKGRLLWSGSKRSTYTLTVLLNGIERTALVNSGHSQSVVRQNLVLPGQGTPQSQVLLACVHGDQRPYPVATVHLNWKGEDETITVGVIPNLGEDLILGTDYVDFTSLQEKAGQERIHNAWWEEAPFGVSEEDTKLQRIKLSRKQKREHRRNHHRHDDPNPSPAIVRTITGDLRQCQHEDITRKHAWHQALHPDEHVRSLRSRKAGPAPGTAGSRWEEKPASRREAARHGGAGESSAYGDDEEDEEKAGRGTESMRPGWRNKNNPSHASGEAWHTQVRVSHREPGHKKGGTQGRRRGNKVQGRQGGG</sequence>
<dbReference type="SUPFAM" id="SSF50630">
    <property type="entry name" value="Acid proteases"/>
    <property type="match status" value="1"/>
</dbReference>
<dbReference type="PANTHER" id="PTHR46888">
    <property type="entry name" value="ZINC KNUCKLE DOMAINCONTAINING PROTEIN-RELATED"/>
    <property type="match status" value="1"/>
</dbReference>
<keyword evidence="3" id="KW-1185">Reference proteome</keyword>
<proteinExistence type="predicted"/>
<dbReference type="EMBL" id="JANPWB010000012">
    <property type="protein sequence ID" value="KAJ1121402.1"/>
    <property type="molecule type" value="Genomic_DNA"/>
</dbReference>
<organism evidence="2 3">
    <name type="scientific">Pleurodeles waltl</name>
    <name type="common">Iberian ribbed newt</name>
    <dbReference type="NCBI Taxonomy" id="8319"/>
    <lineage>
        <taxon>Eukaryota</taxon>
        <taxon>Metazoa</taxon>
        <taxon>Chordata</taxon>
        <taxon>Craniata</taxon>
        <taxon>Vertebrata</taxon>
        <taxon>Euteleostomi</taxon>
        <taxon>Amphibia</taxon>
        <taxon>Batrachia</taxon>
        <taxon>Caudata</taxon>
        <taxon>Salamandroidea</taxon>
        <taxon>Salamandridae</taxon>
        <taxon>Pleurodelinae</taxon>
        <taxon>Pleurodeles</taxon>
    </lineage>
</organism>